<gene>
    <name evidence="17" type="ORF">BCR38DRAFT_329770</name>
</gene>
<dbReference type="Proteomes" id="UP000193689">
    <property type="component" value="Unassembled WGS sequence"/>
</dbReference>
<dbReference type="EMBL" id="MCFJ01000001">
    <property type="protein sequence ID" value="ORY71456.1"/>
    <property type="molecule type" value="Genomic_DNA"/>
</dbReference>
<evidence type="ECO:0000256" key="6">
    <source>
        <dbReference type="ARBA" id="ARBA00022630"/>
    </source>
</evidence>
<dbReference type="PIRSF" id="PIRSF028937">
    <property type="entry name" value="Lg_Ch_AO"/>
    <property type="match status" value="1"/>
</dbReference>
<dbReference type="PANTHER" id="PTHR46056">
    <property type="entry name" value="LONG-CHAIN-ALCOHOL OXIDASE"/>
    <property type="match status" value="1"/>
</dbReference>
<dbReference type="Pfam" id="PF05199">
    <property type="entry name" value="GMC_oxred_C"/>
    <property type="match status" value="1"/>
</dbReference>
<dbReference type="InParanoid" id="A0A1Y2EJK6"/>
<dbReference type="EC" id="1.1.3.20" evidence="5 12"/>
<dbReference type="Gene3D" id="3.50.50.60">
    <property type="entry name" value="FAD/NAD(P)-binding domain"/>
    <property type="match status" value="2"/>
</dbReference>
<keyword evidence="6" id="KW-0285">Flavoprotein</keyword>
<evidence type="ECO:0000313" key="17">
    <source>
        <dbReference type="EMBL" id="ORY71456.1"/>
    </source>
</evidence>
<dbReference type="PANTHER" id="PTHR46056:SF12">
    <property type="entry name" value="LONG-CHAIN-ALCOHOL OXIDASE"/>
    <property type="match status" value="1"/>
</dbReference>
<dbReference type="InterPro" id="IPR007867">
    <property type="entry name" value="GMC_OxRtase_C"/>
</dbReference>
<dbReference type="RefSeq" id="XP_040721048.1">
    <property type="nucleotide sequence ID" value="XM_040854903.1"/>
</dbReference>
<accession>A0A1Y2EJK6</accession>
<keyword evidence="18" id="KW-1185">Reference proteome</keyword>
<dbReference type="Pfam" id="PF00732">
    <property type="entry name" value="GMC_oxred_N"/>
    <property type="match status" value="1"/>
</dbReference>
<evidence type="ECO:0000256" key="4">
    <source>
        <dbReference type="ARBA" id="ARBA00010790"/>
    </source>
</evidence>
<evidence type="ECO:0000313" key="18">
    <source>
        <dbReference type="Proteomes" id="UP000193689"/>
    </source>
</evidence>
<evidence type="ECO:0000256" key="12">
    <source>
        <dbReference type="PIRNR" id="PIRNR028937"/>
    </source>
</evidence>
<organism evidence="17 18">
    <name type="scientific">Pseudomassariella vexata</name>
    <dbReference type="NCBI Taxonomy" id="1141098"/>
    <lineage>
        <taxon>Eukaryota</taxon>
        <taxon>Fungi</taxon>
        <taxon>Dikarya</taxon>
        <taxon>Ascomycota</taxon>
        <taxon>Pezizomycotina</taxon>
        <taxon>Sordariomycetes</taxon>
        <taxon>Xylariomycetidae</taxon>
        <taxon>Amphisphaeriales</taxon>
        <taxon>Pseudomassariaceae</taxon>
        <taxon>Pseudomassariella</taxon>
    </lineage>
</organism>
<sequence length="739" mass="80928">MAKTPQVGTSHILVATPDIPPISFFDETQWRVYYALMDTVVPSIVAGDSSRGDLKRLELDKNVCDAHYDKIQGSMTNAPSRKDFEAYLSEKLSDNQKFRDHTARIVAALPGEIRDRLGLILKFLGTRLGSYPLTGYVKPLPDLPISAREAVIQSWQTSWIPSLRGLATSLTVLGKKIFVQTSPLFRELSGWIDLPEDYRAGTRQPYAFKQFALKEVPEVVKTDVVIVGSGCGGGVCAKVLAEAGHRVLVVDKGYYFPPAQLPMRDIAAEANLFENGGVVHEDTGCLSILAGSSWGGGGSINWGVSLQTQDYVRREWAEKRELSFFATDEYQESLDRVCEFMGVSDNVRHNHRGNALLEGANKLGWDAKPVPMNSGGADHYCGHCHLGCGSGEKQGPAVSWLPAAARAGAEFIEGFQVERITFEAFASGKKASGVVGKWTSRNEEGDVNGPLEERVVRDVVIKAKRVIISCGSLWSPVILRKSGLASPQIGRNLHLHPVNLVAGYWKEDIKPWEGCAISSVCTTFENLDNEGHGAKLEPVCMAPLVFFPAFPWTSGIDFKLSALRYRHINSFISLTRDRDTGCVYPDPVSGKPRVSYAPSAFDRAHTLEGVVALARICHSTGAREIMAFITGVRPYMRPEEEDQDAGRQNEDFEAWIKEVRRIGNPVTSPWASAHQMGSCRMSKSESDGVVDPTGKVWGIEGLYVADASVFPSASGVNPMITVMAIADHIARGVSRNLKE</sequence>
<name>A0A1Y2EJK6_9PEZI</name>
<comment type="subcellular location">
    <subcellularLocation>
        <location evidence="3">Membrane</location>
    </subcellularLocation>
</comment>
<evidence type="ECO:0000256" key="11">
    <source>
        <dbReference type="ARBA" id="ARBA00023136"/>
    </source>
</evidence>
<proteinExistence type="inferred from homology"/>
<evidence type="ECO:0000256" key="7">
    <source>
        <dbReference type="ARBA" id="ARBA00022692"/>
    </source>
</evidence>
<dbReference type="GO" id="GO:0046577">
    <property type="term" value="F:long-chain-alcohol oxidase activity"/>
    <property type="evidence" value="ECO:0007669"/>
    <property type="project" value="UniProtKB-EC"/>
</dbReference>
<evidence type="ECO:0000259" key="16">
    <source>
        <dbReference type="Pfam" id="PF05199"/>
    </source>
</evidence>
<dbReference type="Pfam" id="PF00890">
    <property type="entry name" value="FAD_binding_2"/>
    <property type="match status" value="1"/>
</dbReference>
<keyword evidence="10 12" id="KW-0560">Oxidoreductase</keyword>
<dbReference type="GO" id="GO:0016020">
    <property type="term" value="C:membrane"/>
    <property type="evidence" value="ECO:0007669"/>
    <property type="project" value="UniProtKB-SubCell"/>
</dbReference>
<evidence type="ECO:0000259" key="14">
    <source>
        <dbReference type="Pfam" id="PF00732"/>
    </source>
</evidence>
<comment type="catalytic activity">
    <reaction evidence="1 12">
        <text>a long-chain primary fatty alcohol + O2 = a long-chain fatty aldehyde + H2O2</text>
        <dbReference type="Rhea" id="RHEA:22756"/>
        <dbReference type="ChEBI" id="CHEBI:15379"/>
        <dbReference type="ChEBI" id="CHEBI:16240"/>
        <dbReference type="ChEBI" id="CHEBI:17176"/>
        <dbReference type="ChEBI" id="CHEBI:77396"/>
        <dbReference type="EC" id="1.1.3.20"/>
    </reaction>
</comment>
<dbReference type="SUPFAM" id="SSF51905">
    <property type="entry name" value="FAD/NAD(P)-binding domain"/>
    <property type="match status" value="1"/>
</dbReference>
<comment type="similarity">
    <text evidence="4 12">Belongs to the GMC oxidoreductase family.</text>
</comment>
<keyword evidence="9" id="KW-1133">Transmembrane helix</keyword>
<evidence type="ECO:0000256" key="2">
    <source>
        <dbReference type="ARBA" id="ARBA00003842"/>
    </source>
</evidence>
<evidence type="ECO:0000256" key="1">
    <source>
        <dbReference type="ARBA" id="ARBA00000920"/>
    </source>
</evidence>
<feature type="domain" description="FAD-dependent oxidoreductase 2 FAD-binding" evidence="15">
    <location>
        <begin position="223"/>
        <end position="255"/>
    </location>
</feature>
<dbReference type="OrthoDB" id="269227at2759"/>
<evidence type="ECO:0000256" key="5">
    <source>
        <dbReference type="ARBA" id="ARBA00013125"/>
    </source>
</evidence>
<dbReference type="InterPro" id="IPR036188">
    <property type="entry name" value="FAD/NAD-bd_sf"/>
</dbReference>
<dbReference type="AlphaFoldDB" id="A0A1Y2EJK6"/>
<protein>
    <recommendedName>
        <fullName evidence="5 12">Long-chain-alcohol oxidase</fullName>
        <ecNumber evidence="5 12">1.1.3.20</ecNumber>
    </recommendedName>
</protein>
<feature type="domain" description="Glucose-methanol-choline oxidoreductase C-terminal" evidence="16">
    <location>
        <begin position="591"/>
        <end position="726"/>
    </location>
</feature>
<feature type="active site" description="Proton acceptor" evidence="13">
    <location>
        <position position="674"/>
    </location>
</feature>
<keyword evidence="11" id="KW-0472">Membrane</keyword>
<dbReference type="InterPro" id="IPR003953">
    <property type="entry name" value="FAD-dep_OxRdtase_2_FAD-bd"/>
</dbReference>
<dbReference type="InterPro" id="IPR000172">
    <property type="entry name" value="GMC_OxRdtase_N"/>
</dbReference>
<comment type="caution">
    <text evidence="17">The sequence shown here is derived from an EMBL/GenBank/DDBJ whole genome shotgun (WGS) entry which is preliminary data.</text>
</comment>
<keyword evidence="7" id="KW-0812">Transmembrane</keyword>
<dbReference type="InterPro" id="IPR012400">
    <property type="entry name" value="Long_Oxdase"/>
</dbReference>
<keyword evidence="8" id="KW-0274">FAD</keyword>
<evidence type="ECO:0000256" key="8">
    <source>
        <dbReference type="ARBA" id="ARBA00022827"/>
    </source>
</evidence>
<dbReference type="STRING" id="1141098.A0A1Y2EJK6"/>
<evidence type="ECO:0000259" key="15">
    <source>
        <dbReference type="Pfam" id="PF00890"/>
    </source>
</evidence>
<evidence type="ECO:0000256" key="10">
    <source>
        <dbReference type="ARBA" id="ARBA00023002"/>
    </source>
</evidence>
<feature type="domain" description="Glucose-methanol-choline oxidoreductase N-terminal" evidence="14">
    <location>
        <begin position="271"/>
        <end position="498"/>
    </location>
</feature>
<reference evidence="17 18" key="1">
    <citation type="submission" date="2016-07" db="EMBL/GenBank/DDBJ databases">
        <title>Pervasive Adenine N6-methylation of Active Genes in Fungi.</title>
        <authorList>
            <consortium name="DOE Joint Genome Institute"/>
            <person name="Mondo S.J."/>
            <person name="Dannebaum R.O."/>
            <person name="Kuo R.C."/>
            <person name="Labutti K."/>
            <person name="Haridas S."/>
            <person name="Kuo A."/>
            <person name="Salamov A."/>
            <person name="Ahrendt S.R."/>
            <person name="Lipzen A."/>
            <person name="Sullivan W."/>
            <person name="Andreopoulos W.B."/>
            <person name="Clum A."/>
            <person name="Lindquist E."/>
            <person name="Daum C."/>
            <person name="Ramamoorthy G.K."/>
            <person name="Gryganskyi A."/>
            <person name="Culley D."/>
            <person name="Magnuson J.K."/>
            <person name="James T.Y."/>
            <person name="O'Malley M.A."/>
            <person name="Stajich J.E."/>
            <person name="Spatafora J.W."/>
            <person name="Visel A."/>
            <person name="Grigoriev I.V."/>
        </authorList>
    </citation>
    <scope>NUCLEOTIDE SEQUENCE [LARGE SCALE GENOMIC DNA]</scope>
    <source>
        <strain evidence="17 18">CBS 129021</strain>
    </source>
</reference>
<dbReference type="GeneID" id="63771115"/>
<evidence type="ECO:0000256" key="3">
    <source>
        <dbReference type="ARBA" id="ARBA00004370"/>
    </source>
</evidence>
<evidence type="ECO:0000256" key="13">
    <source>
        <dbReference type="PIRSR" id="PIRSR028937-1"/>
    </source>
</evidence>
<evidence type="ECO:0000256" key="9">
    <source>
        <dbReference type="ARBA" id="ARBA00022989"/>
    </source>
</evidence>
<comment type="function">
    <text evidence="2">Long-chain fatty alcohol oxidase involved in the omega-oxidation pathway of lipid degradation.</text>
</comment>
<dbReference type="GO" id="GO:0050660">
    <property type="term" value="F:flavin adenine dinucleotide binding"/>
    <property type="evidence" value="ECO:0007669"/>
    <property type="project" value="InterPro"/>
</dbReference>